<dbReference type="EMBL" id="CP049989">
    <property type="protein sequence ID" value="QIM50850.1"/>
    <property type="molecule type" value="Genomic_DNA"/>
</dbReference>
<organism evidence="1 2">
    <name type="scientific">Hydrogenophaga crocea</name>
    <dbReference type="NCBI Taxonomy" id="2716225"/>
    <lineage>
        <taxon>Bacteria</taxon>
        <taxon>Pseudomonadati</taxon>
        <taxon>Pseudomonadota</taxon>
        <taxon>Betaproteobacteria</taxon>
        <taxon>Burkholderiales</taxon>
        <taxon>Comamonadaceae</taxon>
        <taxon>Hydrogenophaga</taxon>
    </lineage>
</organism>
<evidence type="ECO:0000313" key="2">
    <source>
        <dbReference type="Proteomes" id="UP000503162"/>
    </source>
</evidence>
<keyword evidence="2" id="KW-1185">Reference proteome</keyword>
<proteinExistence type="predicted"/>
<name>A0A6G8ICX2_9BURK</name>
<dbReference type="InterPro" id="IPR012675">
    <property type="entry name" value="Beta-grasp_dom_sf"/>
</dbReference>
<dbReference type="AlphaFoldDB" id="A0A6G8ICX2"/>
<evidence type="ECO:0000313" key="1">
    <source>
        <dbReference type="EMBL" id="QIM50850.1"/>
    </source>
</evidence>
<dbReference type="RefSeq" id="WP_166223386.1">
    <property type="nucleotide sequence ID" value="NZ_CP049989.1"/>
</dbReference>
<dbReference type="PANTHER" id="PTHR34472:SF1">
    <property type="entry name" value="SULFUR CARRIER PROTEIN THIS"/>
    <property type="match status" value="1"/>
</dbReference>
<accession>A0A6G8ICX2</accession>
<dbReference type="CDD" id="cd00565">
    <property type="entry name" value="Ubl_ThiS"/>
    <property type="match status" value="1"/>
</dbReference>
<dbReference type="Proteomes" id="UP000503162">
    <property type="component" value="Chromosome"/>
</dbReference>
<dbReference type="InterPro" id="IPR016155">
    <property type="entry name" value="Mopterin_synth/thiamin_S_b"/>
</dbReference>
<dbReference type="Gene3D" id="3.10.20.30">
    <property type="match status" value="1"/>
</dbReference>
<dbReference type="SUPFAM" id="SSF54285">
    <property type="entry name" value="MoaD/ThiS"/>
    <property type="match status" value="1"/>
</dbReference>
<dbReference type="Pfam" id="PF02597">
    <property type="entry name" value="ThiS"/>
    <property type="match status" value="1"/>
</dbReference>
<reference evidence="1 2" key="1">
    <citation type="submission" date="2020-03" db="EMBL/GenBank/DDBJ databases">
        <title>Hydrogenophaga sp. nov. isolated from cyanobacterial mat.</title>
        <authorList>
            <person name="Thorat V."/>
            <person name="Kirdat K."/>
            <person name="Tiwarekar B."/>
            <person name="Costa E.D."/>
            <person name="Yadav A."/>
        </authorList>
    </citation>
    <scope>NUCLEOTIDE SEQUENCE [LARGE SCALE GENOMIC DNA]</scope>
    <source>
        <strain evidence="1 2">BA0156</strain>
    </source>
</reference>
<dbReference type="KEGG" id="hcz:G9Q37_01255"/>
<dbReference type="InterPro" id="IPR003749">
    <property type="entry name" value="ThiS/MoaD-like"/>
</dbReference>
<sequence length="73" mass="7695">MTPPPPEATVHFNDHPLPCPEGLTLAALLEQQGVNPARVATALNARFVPREARAQTPLRAGDVVVTFEAIVGG</sequence>
<protein>
    <submittedName>
        <fullName evidence="1">Sulfur carrier protein ThiS</fullName>
    </submittedName>
</protein>
<dbReference type="NCBIfam" id="TIGR01683">
    <property type="entry name" value="thiS"/>
    <property type="match status" value="1"/>
</dbReference>
<dbReference type="InterPro" id="IPR010035">
    <property type="entry name" value="Thi_S"/>
</dbReference>
<dbReference type="PANTHER" id="PTHR34472">
    <property type="entry name" value="SULFUR CARRIER PROTEIN THIS"/>
    <property type="match status" value="1"/>
</dbReference>
<gene>
    <name evidence="1" type="primary">thiS</name>
    <name evidence="1" type="ORF">G9Q37_01255</name>
</gene>